<dbReference type="AlphaFoldDB" id="A0A1M7GNU1"/>
<evidence type="ECO:0000313" key="6">
    <source>
        <dbReference type="Proteomes" id="UP000184038"/>
    </source>
</evidence>
<protein>
    <recommendedName>
        <fullName evidence="4">BclA C-terminal domain-containing protein</fullName>
    </recommendedName>
</protein>
<organism evidence="5 6">
    <name type="scientific">Anaerosporobacter mobilis DSM 15930</name>
    <dbReference type="NCBI Taxonomy" id="1120996"/>
    <lineage>
        <taxon>Bacteria</taxon>
        <taxon>Bacillati</taxon>
        <taxon>Bacillota</taxon>
        <taxon>Clostridia</taxon>
        <taxon>Lachnospirales</taxon>
        <taxon>Lachnospiraceae</taxon>
        <taxon>Anaerosporobacter</taxon>
    </lineage>
</organism>
<dbReference type="Proteomes" id="UP000184038">
    <property type="component" value="Unassembled WGS sequence"/>
</dbReference>
<evidence type="ECO:0000256" key="2">
    <source>
        <dbReference type="ARBA" id="ARBA00022525"/>
    </source>
</evidence>
<proteinExistence type="predicted"/>
<dbReference type="InterPro" id="IPR008983">
    <property type="entry name" value="Tumour_necrosis_fac-like_dom"/>
</dbReference>
<gene>
    <name evidence="5" type="ORF">SAMN02746066_01024</name>
</gene>
<dbReference type="STRING" id="1120996.SAMN02746066_01024"/>
<dbReference type="InterPro" id="IPR041415">
    <property type="entry name" value="BclA_C"/>
</dbReference>
<dbReference type="PANTHER" id="PTHR15427">
    <property type="entry name" value="EMILIN ELASTIN MICROFIBRIL INTERFACE-LOCATED PROTEIN ELASTIN MICROFIBRIL INTERFACER"/>
    <property type="match status" value="1"/>
</dbReference>
<feature type="region of interest" description="Disordered" evidence="3">
    <location>
        <begin position="100"/>
        <end position="134"/>
    </location>
</feature>
<dbReference type="RefSeq" id="WP_073284010.1">
    <property type="nucleotide sequence ID" value="NZ_FRCP01000007.1"/>
</dbReference>
<name>A0A1M7GNU1_9FIRM</name>
<dbReference type="EMBL" id="FRCP01000007">
    <property type="protein sequence ID" value="SHM17851.1"/>
    <property type="molecule type" value="Genomic_DNA"/>
</dbReference>
<keyword evidence="2" id="KW-0964">Secreted</keyword>
<comment type="subcellular location">
    <subcellularLocation>
        <location evidence="1">Secreted</location>
    </subcellularLocation>
</comment>
<sequence length="286" mass="28434">MSQPTFPSLSPSITREEAVNQIISSIAYEELGLSHIINTEGEKLQYIIGTIPGATGPAATVEDVLAANDSVKSTLDAISQNQLLYKSKLQTVLAASPLTGPTGPTGAVGATGPAGGPTGPTGATGPTGPTGTAGTNGLAGPTGPTGANFTTTTSFAANTTTGTPLAVVTAGISIPLPDNQVLPAGITVNGTNTVFTVATAGRYRISYSVNLTAGVLLGTRILVNSNPVAASSINAVLSLSNYKAEFITDLTAGSTVELQLFGATVSATLLTGSGSQGAALMIMRLS</sequence>
<evidence type="ECO:0000259" key="4">
    <source>
        <dbReference type="Pfam" id="PF18573"/>
    </source>
</evidence>
<evidence type="ECO:0000256" key="3">
    <source>
        <dbReference type="SAM" id="MobiDB-lite"/>
    </source>
</evidence>
<dbReference type="InterPro" id="IPR050392">
    <property type="entry name" value="Collagen/C1q_domain"/>
</dbReference>
<accession>A0A1M7GNU1</accession>
<dbReference type="OrthoDB" id="2082444at2"/>
<dbReference type="InterPro" id="IPR058705">
    <property type="entry name" value="A_ENA"/>
</dbReference>
<keyword evidence="6" id="KW-1185">Reference proteome</keyword>
<dbReference type="Gene3D" id="2.60.120.40">
    <property type="match status" value="1"/>
</dbReference>
<dbReference type="Pfam" id="PF18573">
    <property type="entry name" value="BclA_C"/>
    <property type="match status" value="1"/>
</dbReference>
<reference evidence="5 6" key="1">
    <citation type="submission" date="2016-11" db="EMBL/GenBank/DDBJ databases">
        <authorList>
            <person name="Jaros S."/>
            <person name="Januszkiewicz K."/>
            <person name="Wedrychowicz H."/>
        </authorList>
    </citation>
    <scope>NUCLEOTIDE SEQUENCE [LARGE SCALE GENOMIC DNA]</scope>
    <source>
        <strain evidence="5 6">DSM 15930</strain>
    </source>
</reference>
<evidence type="ECO:0000313" key="5">
    <source>
        <dbReference type="EMBL" id="SHM17851.1"/>
    </source>
</evidence>
<feature type="domain" description="BclA C-terminal" evidence="4">
    <location>
        <begin position="155"/>
        <end position="286"/>
    </location>
</feature>
<feature type="compositionally biased region" description="Low complexity" evidence="3">
    <location>
        <begin position="120"/>
        <end position="134"/>
    </location>
</feature>
<dbReference type="Pfam" id="PF26595">
    <property type="entry name" value="A_ENA"/>
    <property type="match status" value="1"/>
</dbReference>
<feature type="compositionally biased region" description="Low complexity" evidence="3">
    <location>
        <begin position="100"/>
        <end position="111"/>
    </location>
</feature>
<dbReference type="PANTHER" id="PTHR15427:SF33">
    <property type="entry name" value="COLLAGEN IV NC1 DOMAIN-CONTAINING PROTEIN"/>
    <property type="match status" value="1"/>
</dbReference>
<evidence type="ECO:0000256" key="1">
    <source>
        <dbReference type="ARBA" id="ARBA00004613"/>
    </source>
</evidence>